<evidence type="ECO:0000256" key="1">
    <source>
        <dbReference type="ARBA" id="ARBA00006745"/>
    </source>
</evidence>
<evidence type="ECO:0000313" key="5">
    <source>
        <dbReference type="Proteomes" id="UP001139035"/>
    </source>
</evidence>
<dbReference type="Gene3D" id="2.30.40.10">
    <property type="entry name" value="Urease, subunit C, domain 1"/>
    <property type="match status" value="1"/>
</dbReference>
<keyword evidence="5" id="KW-1185">Reference proteome</keyword>
<accession>A0A9X1NYP2</accession>
<protein>
    <submittedName>
        <fullName evidence="4">Amidohydrolase family protein</fullName>
    </submittedName>
</protein>
<evidence type="ECO:0000313" key="4">
    <source>
        <dbReference type="EMBL" id="MCE7027140.1"/>
    </source>
</evidence>
<comment type="similarity">
    <text evidence="1">Belongs to the metallo-dependent hydrolases superfamily. ATZ/TRZ family.</text>
</comment>
<dbReference type="Proteomes" id="UP001139035">
    <property type="component" value="Unassembled WGS sequence"/>
</dbReference>
<dbReference type="PANTHER" id="PTHR43794">
    <property type="entry name" value="AMINOHYDROLASE SSNA-RELATED"/>
    <property type="match status" value="1"/>
</dbReference>
<name>A0A9X1NYP2_9HYPH</name>
<dbReference type="InterPro" id="IPR032466">
    <property type="entry name" value="Metal_Hydrolase"/>
</dbReference>
<dbReference type="InterPro" id="IPR006680">
    <property type="entry name" value="Amidohydro-rel"/>
</dbReference>
<proteinExistence type="inferred from homology"/>
<dbReference type="EMBL" id="JAJUWU010000003">
    <property type="protein sequence ID" value="MCE7027140.1"/>
    <property type="molecule type" value="Genomic_DNA"/>
</dbReference>
<keyword evidence="2" id="KW-0378">Hydrolase</keyword>
<dbReference type="SUPFAM" id="SSF51338">
    <property type="entry name" value="Composite domain of metallo-dependent hydrolases"/>
    <property type="match status" value="1"/>
</dbReference>
<dbReference type="RefSeq" id="WP_233717816.1">
    <property type="nucleotide sequence ID" value="NZ_JAJUWU010000003.1"/>
</dbReference>
<dbReference type="GO" id="GO:0016810">
    <property type="term" value="F:hydrolase activity, acting on carbon-nitrogen (but not peptide) bonds"/>
    <property type="evidence" value="ECO:0007669"/>
    <property type="project" value="InterPro"/>
</dbReference>
<dbReference type="InterPro" id="IPR050287">
    <property type="entry name" value="MTA/SAH_deaminase"/>
</dbReference>
<evidence type="ECO:0000256" key="2">
    <source>
        <dbReference type="ARBA" id="ARBA00022801"/>
    </source>
</evidence>
<dbReference type="InterPro" id="IPR011059">
    <property type="entry name" value="Metal-dep_hydrolase_composite"/>
</dbReference>
<reference evidence="4" key="1">
    <citation type="submission" date="2022-01" db="EMBL/GenBank/DDBJ databases">
        <title>Jiella avicenniae sp. nov., a novel endophytic bacterium isolated from bark of Avicennia marina.</title>
        <authorList>
            <person name="Tuo L."/>
        </authorList>
    </citation>
    <scope>NUCLEOTIDE SEQUENCE</scope>
    <source>
        <strain evidence="4">CBK1P-4</strain>
    </source>
</reference>
<organism evidence="4 5">
    <name type="scientific">Jiella avicenniae</name>
    <dbReference type="NCBI Taxonomy" id="2907202"/>
    <lineage>
        <taxon>Bacteria</taxon>
        <taxon>Pseudomonadati</taxon>
        <taxon>Pseudomonadota</taxon>
        <taxon>Alphaproteobacteria</taxon>
        <taxon>Hyphomicrobiales</taxon>
        <taxon>Aurantimonadaceae</taxon>
        <taxon>Jiella</taxon>
    </lineage>
</organism>
<dbReference type="PANTHER" id="PTHR43794:SF11">
    <property type="entry name" value="AMIDOHYDROLASE-RELATED DOMAIN-CONTAINING PROTEIN"/>
    <property type="match status" value="1"/>
</dbReference>
<feature type="domain" description="Amidohydrolase-related" evidence="3">
    <location>
        <begin position="62"/>
        <end position="432"/>
    </location>
</feature>
<sequence>MRSTASPVTRIAGALVFLREGSQWRALARDLWIEDGQIRRIGDPQEPRKDGETIVDAAGCLVAPGLINAHTHSPLSSLRGTTDGLGHVGFMWRNQADTAGRDPQEVYDHALAQALEALATGTTAMIDHFPEQNPTREMIDAAAQAYLDAGIRCNLALRIFDGAYDDILPDPSTGLVPPDPSPLAPGSIDGLIGLCDEAAARWHGAGDRLAVLPGPSNPLRCSDDLLRASAELAEARDLGLHAHMLETRRQREISRARHGVSNVARLDRLGILSDRWSLAHCVWVDEDDRAALAASGAVPVHNPASNAKLGVGTAPVAAMRDQAITVALGTDGASTSDSLDLHEAIWLAALVSRGEGKGIGAADAYDLATVGGARALRQPGVTGRIEAGAVADLVFYDLDDPSLCPLNDPVQQLVFAVRGGAVCRTMVAGRSVYERSAEAEERLREVRLRLARSRPAAASRDPELSRFADAMAALDRPGGRMSR</sequence>
<evidence type="ECO:0000259" key="3">
    <source>
        <dbReference type="Pfam" id="PF01979"/>
    </source>
</evidence>
<dbReference type="Pfam" id="PF01979">
    <property type="entry name" value="Amidohydro_1"/>
    <property type="match status" value="1"/>
</dbReference>
<comment type="caution">
    <text evidence="4">The sequence shown here is derived from an EMBL/GenBank/DDBJ whole genome shotgun (WGS) entry which is preliminary data.</text>
</comment>
<gene>
    <name evidence="4" type="ORF">LZD57_03980</name>
</gene>
<dbReference type="AlphaFoldDB" id="A0A9X1NYP2"/>
<dbReference type="SUPFAM" id="SSF51556">
    <property type="entry name" value="Metallo-dependent hydrolases"/>
    <property type="match status" value="1"/>
</dbReference>
<dbReference type="Gene3D" id="3.20.20.140">
    <property type="entry name" value="Metal-dependent hydrolases"/>
    <property type="match status" value="1"/>
</dbReference>